<evidence type="ECO:0000259" key="2">
    <source>
        <dbReference type="Pfam" id="PF00534"/>
    </source>
</evidence>
<name>N2B608_9FIRM</name>
<feature type="domain" description="Glycosyltransferase subfamily 4-like N-terminal" evidence="3">
    <location>
        <begin position="107"/>
        <end position="178"/>
    </location>
</feature>
<dbReference type="InterPro" id="IPR028098">
    <property type="entry name" value="Glyco_trans_4-like_N"/>
</dbReference>
<gene>
    <name evidence="4" type="ORF">C823_00445</name>
</gene>
<organism evidence="4 5">
    <name type="scientific">Eubacterium plexicaudatum ASF492</name>
    <dbReference type="NCBI Taxonomy" id="1235802"/>
    <lineage>
        <taxon>Bacteria</taxon>
        <taxon>Bacillati</taxon>
        <taxon>Bacillota</taxon>
        <taxon>Clostridia</taxon>
        <taxon>Eubacteriales</taxon>
        <taxon>Eubacteriaceae</taxon>
        <taxon>Eubacterium</taxon>
    </lineage>
</organism>
<dbReference type="Gene3D" id="3.40.50.2000">
    <property type="entry name" value="Glycogen Phosphorylase B"/>
    <property type="match status" value="2"/>
</dbReference>
<dbReference type="Proteomes" id="UP000012589">
    <property type="component" value="Unassembled WGS sequence"/>
</dbReference>
<accession>N2B608</accession>
<evidence type="ECO:0000256" key="1">
    <source>
        <dbReference type="ARBA" id="ARBA00022679"/>
    </source>
</evidence>
<dbReference type="CDD" id="cd03809">
    <property type="entry name" value="GT4_MtfB-like"/>
    <property type="match status" value="1"/>
</dbReference>
<comment type="caution">
    <text evidence="4">The sequence shown here is derived from an EMBL/GenBank/DDBJ whole genome shotgun (WGS) entry which is preliminary data.</text>
</comment>
<dbReference type="PANTHER" id="PTHR46401:SF2">
    <property type="entry name" value="GLYCOSYLTRANSFERASE WBBK-RELATED"/>
    <property type="match status" value="1"/>
</dbReference>
<dbReference type="AlphaFoldDB" id="N2B608"/>
<dbReference type="OrthoDB" id="9802525at2"/>
<protein>
    <recommendedName>
        <fullName evidence="6">Glycosyl transferase family 1 domain-containing protein</fullName>
    </recommendedName>
</protein>
<dbReference type="InterPro" id="IPR001296">
    <property type="entry name" value="Glyco_trans_1"/>
</dbReference>
<keyword evidence="5" id="KW-1185">Reference proteome</keyword>
<dbReference type="Pfam" id="PF00534">
    <property type="entry name" value="Glycos_transf_1"/>
    <property type="match status" value="1"/>
</dbReference>
<evidence type="ECO:0000259" key="3">
    <source>
        <dbReference type="Pfam" id="PF13439"/>
    </source>
</evidence>
<reference evidence="4 5" key="1">
    <citation type="journal article" date="2014" name="Genome Announc.">
        <title>Draft genome sequences of the altered schaedler flora, a defined bacterial community from gnotobiotic mice.</title>
        <authorList>
            <person name="Wannemuehler M.J."/>
            <person name="Overstreet A.M."/>
            <person name="Ward D.V."/>
            <person name="Phillips G.J."/>
        </authorList>
    </citation>
    <scope>NUCLEOTIDE SEQUENCE [LARGE SCALE GENOMIC DNA]</scope>
    <source>
        <strain evidence="4 5">ASF492</strain>
    </source>
</reference>
<sequence length="381" mass="43783">MKIAFNGDLLLKPNKTGIAWNAHNLLMELVKYPEHDWMIQCFHRSVDDRPDLYRQAGFQIQCCRQMGDSMYKLLQMIVPLPYSFFFSGQPDITQFFNFVIPPGVNGKRVVWIHDLAYQSCPDTVRQKTRLWLKMNMKRTCLRADHILTVSNFSKREIMRHLHVQKDKISVIPNAVDHSVYHTNYDTKQIRTARKTYGIEKDYFLYLGTIEPRKNLIRLIDAYEILCRKRKSVPQLVLAGGEGWMCGNIYKKVHRSAFRKKIIFTGYVNQKDSPALMCGAKAFLFPSLYEGFGMPPLEAMACGTPVITSATTSLPEVVGNAGIKVNPECVEEISKAMLRILDDPDCREKLITRGLQQAANYTWGKSAALLLEVYRNLMQEEV</sequence>
<feature type="domain" description="Glycosyl transferase family 1" evidence="2">
    <location>
        <begin position="194"/>
        <end position="353"/>
    </location>
</feature>
<keyword evidence="1" id="KW-0808">Transferase</keyword>
<dbReference type="Pfam" id="PF13439">
    <property type="entry name" value="Glyco_transf_4"/>
    <property type="match status" value="1"/>
</dbReference>
<dbReference type="GO" id="GO:0016757">
    <property type="term" value="F:glycosyltransferase activity"/>
    <property type="evidence" value="ECO:0007669"/>
    <property type="project" value="InterPro"/>
</dbReference>
<dbReference type="PATRIC" id="fig|1235802.3.peg.470"/>
<evidence type="ECO:0000313" key="4">
    <source>
        <dbReference type="EMBL" id="EMZ37102.1"/>
    </source>
</evidence>
<evidence type="ECO:0008006" key="6">
    <source>
        <dbReference type="Google" id="ProtNLM"/>
    </source>
</evidence>
<dbReference type="EMBL" id="AQFT01000014">
    <property type="protein sequence ID" value="EMZ37102.1"/>
    <property type="molecule type" value="Genomic_DNA"/>
</dbReference>
<dbReference type="HOGENOM" id="CLU_009583_27_0_9"/>
<dbReference type="STRING" id="1235802.C823_00445"/>
<dbReference type="PANTHER" id="PTHR46401">
    <property type="entry name" value="GLYCOSYLTRANSFERASE WBBK-RELATED"/>
    <property type="match status" value="1"/>
</dbReference>
<dbReference type="SUPFAM" id="SSF53756">
    <property type="entry name" value="UDP-Glycosyltransferase/glycogen phosphorylase"/>
    <property type="match status" value="1"/>
</dbReference>
<proteinExistence type="predicted"/>
<dbReference type="FunFam" id="3.40.50.2000:FF:000119">
    <property type="entry name" value="Glycosyl transferase group 1"/>
    <property type="match status" value="1"/>
</dbReference>
<evidence type="ECO:0000313" key="5">
    <source>
        <dbReference type="Proteomes" id="UP000012589"/>
    </source>
</evidence>
<dbReference type="GO" id="GO:0009103">
    <property type="term" value="P:lipopolysaccharide biosynthetic process"/>
    <property type="evidence" value="ECO:0007669"/>
    <property type="project" value="TreeGrafter"/>
</dbReference>
<dbReference type="eggNOG" id="COG0438">
    <property type="taxonomic scope" value="Bacteria"/>
</dbReference>